<keyword evidence="2" id="KW-0472">Membrane</keyword>
<feature type="signal peptide" evidence="3">
    <location>
        <begin position="1"/>
        <end position="27"/>
    </location>
</feature>
<organism evidence="5 6">
    <name type="scientific">Bacillus cereus</name>
    <dbReference type="NCBI Taxonomy" id="1396"/>
    <lineage>
        <taxon>Bacteria</taxon>
        <taxon>Bacillati</taxon>
        <taxon>Bacillota</taxon>
        <taxon>Bacilli</taxon>
        <taxon>Bacillales</taxon>
        <taxon>Bacillaceae</taxon>
        <taxon>Bacillus</taxon>
        <taxon>Bacillus cereus group</taxon>
    </lineage>
</organism>
<evidence type="ECO:0000256" key="2">
    <source>
        <dbReference type="SAM" id="Phobius"/>
    </source>
</evidence>
<dbReference type="InterPro" id="IPR038507">
    <property type="entry name" value="YcnI-like_sf"/>
</dbReference>
<proteinExistence type="predicted"/>
<evidence type="ECO:0000256" key="3">
    <source>
        <dbReference type="SAM" id="SignalP"/>
    </source>
</evidence>
<feature type="region of interest" description="Disordered" evidence="1">
    <location>
        <begin position="147"/>
        <end position="169"/>
    </location>
</feature>
<dbReference type="CDD" id="cd08545">
    <property type="entry name" value="YcnI_like"/>
    <property type="match status" value="1"/>
</dbReference>
<evidence type="ECO:0000256" key="1">
    <source>
        <dbReference type="SAM" id="MobiDB-lite"/>
    </source>
</evidence>
<sequence length="211" mass="23248">MKRIKKLGTTVMATIIAVGLFAVPASAHVTVKPATSGVSSWETYTIKVPVEKDIATTKVIIKIPEGVEFQQYEPVPGWKVDEQKDASGKIKSVTWEATGEGILPGQFQQFTFVAKNPDKEQKVAWDAYQQYKDGDIIEWTGDEKADKPHSLTTITKGTSATGEHGEEKVSSMKEKGSTSMQIIIIILSILSIIVSLGTCIFVFWRKKKESI</sequence>
<dbReference type="InterPro" id="IPR012533">
    <property type="entry name" value="YcnI-copper_dom"/>
</dbReference>
<dbReference type="Pfam" id="PF07987">
    <property type="entry name" value="DUF1775"/>
    <property type="match status" value="1"/>
</dbReference>
<feature type="domain" description="YncI copper-binding" evidence="4">
    <location>
        <begin position="28"/>
        <end position="146"/>
    </location>
</feature>
<dbReference type="AlphaFoldDB" id="A0A2B0MIY0"/>
<dbReference type="RefSeq" id="WP_098490945.1">
    <property type="nucleotide sequence ID" value="NZ_NUWN01000040.1"/>
</dbReference>
<feature type="transmembrane region" description="Helical" evidence="2">
    <location>
        <begin position="182"/>
        <end position="204"/>
    </location>
</feature>
<feature type="chain" id="PRO_5012134442" description="YncI copper-binding domain-containing protein" evidence="3">
    <location>
        <begin position="28"/>
        <end position="211"/>
    </location>
</feature>
<evidence type="ECO:0000313" key="6">
    <source>
        <dbReference type="Proteomes" id="UP000242656"/>
    </source>
</evidence>
<reference evidence="5 6" key="1">
    <citation type="submission" date="2017-09" db="EMBL/GenBank/DDBJ databases">
        <title>Large-scale bioinformatics analysis of Bacillus genomes uncovers conserved roles of natural products in bacterial physiology.</title>
        <authorList>
            <consortium name="Agbiome Team Llc"/>
            <person name="Bleich R.M."/>
            <person name="Grubbs K.J."/>
            <person name="Santa Maria K.C."/>
            <person name="Allen S.E."/>
            <person name="Farag S."/>
            <person name="Shank E.A."/>
            <person name="Bowers A."/>
        </authorList>
    </citation>
    <scope>NUCLEOTIDE SEQUENCE [LARGE SCALE GENOMIC DNA]</scope>
    <source>
        <strain evidence="5 6">AFS083043</strain>
    </source>
</reference>
<feature type="compositionally biased region" description="Polar residues" evidence="1">
    <location>
        <begin position="150"/>
        <end position="161"/>
    </location>
</feature>
<protein>
    <recommendedName>
        <fullName evidence="4">YncI copper-binding domain-containing protein</fullName>
    </recommendedName>
</protein>
<comment type="caution">
    <text evidence="5">The sequence shown here is derived from an EMBL/GenBank/DDBJ whole genome shotgun (WGS) entry which is preliminary data.</text>
</comment>
<evidence type="ECO:0000259" key="4">
    <source>
        <dbReference type="Pfam" id="PF07987"/>
    </source>
</evidence>
<keyword evidence="2" id="KW-0812">Transmembrane</keyword>
<dbReference type="Gene3D" id="2.60.40.2230">
    <property type="entry name" value="Uncharacterised protein YcnI-like PF07987, DUF1775"/>
    <property type="match status" value="1"/>
</dbReference>
<evidence type="ECO:0000313" key="5">
    <source>
        <dbReference type="EMBL" id="PFK42033.1"/>
    </source>
</evidence>
<keyword evidence="3" id="KW-0732">Signal</keyword>
<dbReference type="EMBL" id="NUWN01000040">
    <property type="protein sequence ID" value="PFK42033.1"/>
    <property type="molecule type" value="Genomic_DNA"/>
</dbReference>
<name>A0A2B0MIY0_BACCE</name>
<accession>A0A2B0MIY0</accession>
<dbReference type="Proteomes" id="UP000242656">
    <property type="component" value="Unassembled WGS sequence"/>
</dbReference>
<gene>
    <name evidence="5" type="ORF">COI93_11725</name>
</gene>
<keyword evidence="2" id="KW-1133">Transmembrane helix</keyword>